<evidence type="ECO:0000313" key="3">
    <source>
        <dbReference type="Proteomes" id="UP000011514"/>
    </source>
</evidence>
<accession>M0E3S7</accession>
<comment type="caution">
    <text evidence="2">The sequence shown here is derived from an EMBL/GenBank/DDBJ whole genome shotgun (WGS) entry which is preliminary data.</text>
</comment>
<sequence length="112" mass="12650">MVFQFAGLPELSSWAMISGGIATVVFRAGAVRLEEKQGSVVRYQRTSTSNPFSDSSIRLTEEQQRKLLEKLQEEIESMENDDQHTNDTAASATDLSEKHEEQKDREVNTKTE</sequence>
<feature type="compositionally biased region" description="Polar residues" evidence="1">
    <location>
        <begin position="44"/>
        <end position="58"/>
    </location>
</feature>
<dbReference type="Proteomes" id="UP000011514">
    <property type="component" value="Unassembled WGS sequence"/>
</dbReference>
<feature type="region of interest" description="Disordered" evidence="1">
    <location>
        <begin position="73"/>
        <end position="112"/>
    </location>
</feature>
<reference evidence="2 3" key="1">
    <citation type="journal article" date="2014" name="PLoS Genet.">
        <title>Phylogenetically driven sequencing of extremely halophilic archaea reveals strategies for static and dynamic osmo-response.</title>
        <authorList>
            <person name="Becker E.A."/>
            <person name="Seitzer P.M."/>
            <person name="Tritt A."/>
            <person name="Larsen D."/>
            <person name="Krusor M."/>
            <person name="Yao A.I."/>
            <person name="Wu D."/>
            <person name="Madern D."/>
            <person name="Eisen J.A."/>
            <person name="Darling A.E."/>
            <person name="Facciotti M.T."/>
        </authorList>
    </citation>
    <scope>NUCLEOTIDE SEQUENCE [LARGE SCALE GENOMIC DNA]</scope>
    <source>
        <strain evidence="2 3">DSM 1137</strain>
    </source>
</reference>
<protein>
    <submittedName>
        <fullName evidence="2">Uncharacterized protein</fullName>
    </submittedName>
</protein>
<feature type="compositionally biased region" description="Basic and acidic residues" evidence="1">
    <location>
        <begin position="95"/>
        <end position="112"/>
    </location>
</feature>
<gene>
    <name evidence="2" type="ORF">C471_05546</name>
</gene>
<feature type="region of interest" description="Disordered" evidence="1">
    <location>
        <begin position="37"/>
        <end position="59"/>
    </location>
</feature>
<dbReference type="AlphaFoldDB" id="M0E3S7"/>
<name>M0E3S7_9EURY</name>
<evidence type="ECO:0000313" key="2">
    <source>
        <dbReference type="EMBL" id="ELZ41698.1"/>
    </source>
</evidence>
<proteinExistence type="predicted"/>
<evidence type="ECO:0000256" key="1">
    <source>
        <dbReference type="SAM" id="MobiDB-lite"/>
    </source>
</evidence>
<organism evidence="2 3">
    <name type="scientific">Halorubrum saccharovorum DSM 1137</name>
    <dbReference type="NCBI Taxonomy" id="1227484"/>
    <lineage>
        <taxon>Archaea</taxon>
        <taxon>Methanobacteriati</taxon>
        <taxon>Methanobacteriota</taxon>
        <taxon>Stenosarchaea group</taxon>
        <taxon>Halobacteria</taxon>
        <taxon>Halobacteriales</taxon>
        <taxon>Haloferacaceae</taxon>
        <taxon>Halorubrum</taxon>
    </lineage>
</organism>
<dbReference type="EMBL" id="AOJE01000016">
    <property type="protein sequence ID" value="ELZ41698.1"/>
    <property type="molecule type" value="Genomic_DNA"/>
</dbReference>
<keyword evidence="3" id="KW-1185">Reference proteome</keyword>